<gene>
    <name evidence="1" type="ORF">V1525DRAFT_412503</name>
</gene>
<evidence type="ECO:0000313" key="2">
    <source>
        <dbReference type="Proteomes" id="UP001433508"/>
    </source>
</evidence>
<comment type="caution">
    <text evidence="1">The sequence shown here is derived from an EMBL/GenBank/DDBJ whole genome shotgun (WGS) entry which is preliminary data.</text>
</comment>
<evidence type="ECO:0000313" key="1">
    <source>
        <dbReference type="EMBL" id="KAK9234622.1"/>
    </source>
</evidence>
<accession>A0ACC3SV28</accession>
<reference evidence="2" key="1">
    <citation type="journal article" date="2024" name="Front. Bioeng. Biotechnol.">
        <title>Genome-scale model development and genomic sequencing of the oleaginous clade Lipomyces.</title>
        <authorList>
            <person name="Czajka J.J."/>
            <person name="Han Y."/>
            <person name="Kim J."/>
            <person name="Mondo S.J."/>
            <person name="Hofstad B.A."/>
            <person name="Robles A."/>
            <person name="Haridas S."/>
            <person name="Riley R."/>
            <person name="LaButti K."/>
            <person name="Pangilinan J."/>
            <person name="Andreopoulos W."/>
            <person name="Lipzen A."/>
            <person name="Yan J."/>
            <person name="Wang M."/>
            <person name="Ng V."/>
            <person name="Grigoriev I.V."/>
            <person name="Spatafora J.W."/>
            <person name="Magnuson J.K."/>
            <person name="Baker S.E."/>
            <person name="Pomraning K.R."/>
        </authorList>
    </citation>
    <scope>NUCLEOTIDE SEQUENCE [LARGE SCALE GENOMIC DNA]</scope>
    <source>
        <strain evidence="2">CBS 7786</strain>
    </source>
</reference>
<dbReference type="Proteomes" id="UP001433508">
    <property type="component" value="Unassembled WGS sequence"/>
</dbReference>
<proteinExistence type="predicted"/>
<dbReference type="EMBL" id="MU971460">
    <property type="protein sequence ID" value="KAK9234622.1"/>
    <property type="molecule type" value="Genomic_DNA"/>
</dbReference>
<protein>
    <submittedName>
        <fullName evidence="1">Uncharacterized protein</fullName>
    </submittedName>
</protein>
<name>A0ACC3SV28_LIPKO</name>
<organism evidence="1 2">
    <name type="scientific">Lipomyces kononenkoae</name>
    <name type="common">Yeast</name>
    <dbReference type="NCBI Taxonomy" id="34357"/>
    <lineage>
        <taxon>Eukaryota</taxon>
        <taxon>Fungi</taxon>
        <taxon>Dikarya</taxon>
        <taxon>Ascomycota</taxon>
        <taxon>Saccharomycotina</taxon>
        <taxon>Lipomycetes</taxon>
        <taxon>Lipomycetales</taxon>
        <taxon>Lipomycetaceae</taxon>
        <taxon>Lipomyces</taxon>
    </lineage>
</organism>
<keyword evidence="2" id="KW-1185">Reference proteome</keyword>
<sequence length="79" mass="8964">MAPVKERLLRISVAHYRNQIFSEAEFHRWATGKHCAKAAGLHARYNIVAYGMVSTLELVALILCNRLLDTRAINQQEGQ</sequence>